<dbReference type="InterPro" id="IPR007163">
    <property type="entry name" value="VCA0040-like"/>
</dbReference>
<evidence type="ECO:0000313" key="3">
    <source>
        <dbReference type="Proteomes" id="UP000054092"/>
    </source>
</evidence>
<feature type="transmembrane region" description="Helical" evidence="1">
    <location>
        <begin position="148"/>
        <end position="172"/>
    </location>
</feature>
<feature type="transmembrane region" description="Helical" evidence="1">
    <location>
        <begin position="6"/>
        <end position="31"/>
    </location>
</feature>
<dbReference type="PANTHER" id="PTHR37308:SF1">
    <property type="entry name" value="POLYPRENYL-PHOSPHATE TRANSPORTER"/>
    <property type="match status" value="1"/>
</dbReference>
<sequence>MLYVIFVGVLMGLANLIPGVSGGTIALLGGIYERFVDSVSSLTALRIKKKEFVFLIQLIAGIGIGIFAFAALIDLSLSVVPSLMYGMFSGLVAGGIPVVFRRIEKIGATSIISFAAGVVLVVIISLLGSRSVEGSVSDRGALNLVFDVVAGFFGAAAMVLPRLSGAFILLLLGEYTRAISALKNLDLVIIAFIGVGVILGVVFVSRLLKFLMKRYRCATFSFLLGLMLGSI</sequence>
<organism evidence="2 3">
    <name type="scientific">Mesotoga prima</name>
    <dbReference type="NCBI Taxonomy" id="1184387"/>
    <lineage>
        <taxon>Bacteria</taxon>
        <taxon>Thermotogati</taxon>
        <taxon>Thermotogota</taxon>
        <taxon>Thermotogae</taxon>
        <taxon>Kosmotogales</taxon>
        <taxon>Kosmotogaceae</taxon>
        <taxon>Mesotoga</taxon>
    </lineage>
</organism>
<dbReference type="Pfam" id="PF04018">
    <property type="entry name" value="VCA0040-like"/>
    <property type="match status" value="1"/>
</dbReference>
<keyword evidence="1" id="KW-1133">Transmembrane helix</keyword>
<evidence type="ECO:0000313" key="2">
    <source>
        <dbReference type="EMBL" id="KUK81282.1"/>
    </source>
</evidence>
<dbReference type="AlphaFoldDB" id="A0A124FYI3"/>
<dbReference type="Proteomes" id="UP000054092">
    <property type="component" value="Unassembled WGS sequence"/>
</dbReference>
<feature type="transmembrane region" description="Helical" evidence="1">
    <location>
        <begin position="184"/>
        <end position="204"/>
    </location>
</feature>
<keyword evidence="1" id="KW-0472">Membrane</keyword>
<accession>A0A124FYI3</accession>
<proteinExistence type="predicted"/>
<dbReference type="EMBL" id="LGGP01000068">
    <property type="protein sequence ID" value="KUK81282.1"/>
    <property type="molecule type" value="Genomic_DNA"/>
</dbReference>
<comment type="caution">
    <text evidence="2">The sequence shown here is derived from an EMBL/GenBank/DDBJ whole genome shotgun (WGS) entry which is preliminary data.</text>
</comment>
<feature type="transmembrane region" description="Helical" evidence="1">
    <location>
        <begin position="52"/>
        <end position="73"/>
    </location>
</feature>
<name>A0A124FYI3_9BACT</name>
<evidence type="ECO:0000256" key="1">
    <source>
        <dbReference type="SAM" id="Phobius"/>
    </source>
</evidence>
<dbReference type="PANTHER" id="PTHR37308">
    <property type="entry name" value="INTEGRAL MEMBRANE PROTEIN"/>
    <property type="match status" value="1"/>
</dbReference>
<keyword evidence="1" id="KW-0812">Transmembrane</keyword>
<protein>
    <recommendedName>
        <fullName evidence="4">DUF368 domain-containing protein</fullName>
    </recommendedName>
</protein>
<reference evidence="3" key="1">
    <citation type="journal article" date="2015" name="MBio">
        <title>Genome-Resolved Metagenomic Analysis Reveals Roles for Candidate Phyla and Other Microbial Community Members in Biogeochemical Transformations in Oil Reservoirs.</title>
        <authorList>
            <person name="Hu P."/>
            <person name="Tom L."/>
            <person name="Singh A."/>
            <person name="Thomas B.C."/>
            <person name="Baker B.J."/>
            <person name="Piceno Y.M."/>
            <person name="Andersen G.L."/>
            <person name="Banfield J.F."/>
        </authorList>
    </citation>
    <scope>NUCLEOTIDE SEQUENCE [LARGE SCALE GENOMIC DNA]</scope>
</reference>
<feature type="transmembrane region" description="Helical" evidence="1">
    <location>
        <begin position="79"/>
        <end position="100"/>
    </location>
</feature>
<evidence type="ECO:0008006" key="4">
    <source>
        <dbReference type="Google" id="ProtNLM"/>
    </source>
</evidence>
<feature type="transmembrane region" description="Helical" evidence="1">
    <location>
        <begin position="107"/>
        <end position="128"/>
    </location>
</feature>
<feature type="non-terminal residue" evidence="2">
    <location>
        <position position="231"/>
    </location>
</feature>
<gene>
    <name evidence="2" type="ORF">XD94_0533</name>
</gene>